<dbReference type="FunFam" id="3.10.290.10:FF:000001">
    <property type="entry name" value="30S ribosomal protein S4"/>
    <property type="match status" value="1"/>
</dbReference>
<proteinExistence type="inferred from homology"/>
<evidence type="ECO:0000256" key="15">
    <source>
        <dbReference type="PROSITE-ProRule" id="PRU00182"/>
    </source>
</evidence>
<comment type="similarity">
    <text evidence="2">Belongs to the RNA polymerase alpha chain family.</text>
</comment>
<evidence type="ECO:0000256" key="7">
    <source>
        <dbReference type="ARBA" id="ARBA00022695"/>
    </source>
</evidence>
<dbReference type="InterPro" id="IPR011260">
    <property type="entry name" value="RNAP_asu_C"/>
</dbReference>
<evidence type="ECO:0000256" key="4">
    <source>
        <dbReference type="ARBA" id="ARBA00012418"/>
    </source>
</evidence>
<dbReference type="GO" id="GO:0003677">
    <property type="term" value="F:DNA binding"/>
    <property type="evidence" value="ECO:0007669"/>
    <property type="project" value="InterPro"/>
</dbReference>
<dbReference type="EMBL" id="JXJN01028425">
    <property type="status" value="NOT_ANNOTATED_CDS"/>
    <property type="molecule type" value="Genomic_DNA"/>
</dbReference>
<dbReference type="GO" id="GO:0019843">
    <property type="term" value="F:rRNA binding"/>
    <property type="evidence" value="ECO:0007669"/>
    <property type="project" value="UniProtKB-KW"/>
</dbReference>
<comment type="catalytic activity">
    <reaction evidence="14">
        <text>RNA(n) + a ribonucleoside 5'-triphosphate = RNA(n+1) + diphosphate</text>
        <dbReference type="Rhea" id="RHEA:21248"/>
        <dbReference type="Rhea" id="RHEA-COMP:14527"/>
        <dbReference type="Rhea" id="RHEA-COMP:17342"/>
        <dbReference type="ChEBI" id="CHEBI:33019"/>
        <dbReference type="ChEBI" id="CHEBI:61557"/>
        <dbReference type="ChEBI" id="CHEBI:140395"/>
        <dbReference type="EC" id="2.7.7.6"/>
    </reaction>
</comment>
<evidence type="ECO:0000256" key="6">
    <source>
        <dbReference type="ARBA" id="ARBA00022679"/>
    </source>
</evidence>
<comment type="similarity">
    <text evidence="3 16">Belongs to the universal ribosomal protein uS4 family.</text>
</comment>
<evidence type="ECO:0000256" key="11">
    <source>
        <dbReference type="ARBA" id="ARBA00023163"/>
    </source>
</evidence>
<dbReference type="InterPro" id="IPR001912">
    <property type="entry name" value="Ribosomal_uS4_N"/>
</dbReference>
<dbReference type="HAMAP" id="MF_00059">
    <property type="entry name" value="RNApol_bact_RpoA"/>
    <property type="match status" value="1"/>
</dbReference>
<dbReference type="GO" id="GO:0006412">
    <property type="term" value="P:translation"/>
    <property type="evidence" value="ECO:0007669"/>
    <property type="project" value="InterPro"/>
</dbReference>
<dbReference type="PANTHER" id="PTHR11831:SF4">
    <property type="entry name" value="SMALL RIBOSOMAL SUBUNIT PROTEIN US4M"/>
    <property type="match status" value="1"/>
</dbReference>
<dbReference type="AlphaFoldDB" id="A0A1B0C7F8"/>
<dbReference type="EnsemblMetazoa" id="GPPI051278-RA">
    <property type="protein sequence ID" value="GPPI051278-PA"/>
    <property type="gene ID" value="GPPI051278"/>
</dbReference>
<dbReference type="GO" id="GO:0003899">
    <property type="term" value="F:DNA-directed RNA polymerase activity"/>
    <property type="evidence" value="ECO:0007669"/>
    <property type="project" value="UniProtKB-EC"/>
</dbReference>
<feature type="domain" description="DNA-directed RNA polymerase RpoA/D/Rpb3-type" evidence="18">
    <location>
        <begin position="206"/>
        <end position="416"/>
    </location>
</feature>
<comment type="function">
    <text evidence="1">DNA-dependent RNA polymerase catalyzes the transcription of DNA into RNA using the four ribonucleoside triphosphates as substrates.</text>
</comment>
<keyword evidence="8 15" id="KW-0699">rRNA-binding</keyword>
<keyword evidence="21" id="KW-1185">Reference proteome</keyword>
<evidence type="ECO:0000256" key="8">
    <source>
        <dbReference type="ARBA" id="ARBA00022730"/>
    </source>
</evidence>
<evidence type="ECO:0000259" key="17">
    <source>
        <dbReference type="SMART" id="SM00363"/>
    </source>
</evidence>
<dbReference type="Gene3D" id="1.10.150.20">
    <property type="entry name" value="5' to 3' exonuclease, C-terminal subdomain"/>
    <property type="match status" value="1"/>
</dbReference>
<reference evidence="20" key="2">
    <citation type="submission" date="2020-05" db="UniProtKB">
        <authorList>
            <consortium name="EnsemblMetazoa"/>
        </authorList>
    </citation>
    <scope>IDENTIFICATION</scope>
    <source>
        <strain evidence="20">IAEA</strain>
    </source>
</reference>
<dbReference type="GO" id="GO:0000428">
    <property type="term" value="C:DNA-directed RNA polymerase complex"/>
    <property type="evidence" value="ECO:0007669"/>
    <property type="project" value="UniProtKB-KW"/>
</dbReference>
<dbReference type="FunFam" id="1.10.150.20:FF:000001">
    <property type="entry name" value="DNA-directed RNA polymerase subunit alpha"/>
    <property type="match status" value="1"/>
</dbReference>
<dbReference type="GO" id="GO:0046983">
    <property type="term" value="F:protein dimerization activity"/>
    <property type="evidence" value="ECO:0007669"/>
    <property type="project" value="InterPro"/>
</dbReference>
<dbReference type="PROSITE" id="PS00632">
    <property type="entry name" value="RIBOSOMAL_S4"/>
    <property type="match status" value="1"/>
</dbReference>
<dbReference type="FunFam" id="1.10.1050.10:FF:000001">
    <property type="entry name" value="30S ribosomal protein S4"/>
    <property type="match status" value="1"/>
</dbReference>
<dbReference type="NCBIfam" id="NF003513">
    <property type="entry name" value="PRK05182.1-2"/>
    <property type="match status" value="1"/>
</dbReference>
<keyword evidence="5" id="KW-0240">DNA-directed RNA polymerase</keyword>
<dbReference type="GO" id="GO:0006351">
    <property type="term" value="P:DNA-templated transcription"/>
    <property type="evidence" value="ECO:0007669"/>
    <property type="project" value="InterPro"/>
</dbReference>
<dbReference type="Pfam" id="PF01479">
    <property type="entry name" value="S4"/>
    <property type="match status" value="1"/>
</dbReference>
<dbReference type="EC" id="2.7.7.6" evidence="4"/>
<dbReference type="NCBIfam" id="TIGR02027">
    <property type="entry name" value="rpoA"/>
    <property type="match status" value="1"/>
</dbReference>
<dbReference type="VEuPathDB" id="VectorBase:GPPI051278"/>
<dbReference type="PANTHER" id="PTHR11831">
    <property type="entry name" value="30S 40S RIBOSOMAL PROTEIN"/>
    <property type="match status" value="1"/>
</dbReference>
<keyword evidence="12 16" id="KW-0687">Ribonucleoprotein</keyword>
<dbReference type="InterPro" id="IPR022801">
    <property type="entry name" value="Ribosomal_uS4"/>
</dbReference>
<dbReference type="InterPro" id="IPR011262">
    <property type="entry name" value="DNA-dir_RNA_pol_insert"/>
</dbReference>
<dbReference type="InterPro" id="IPR018079">
    <property type="entry name" value="Ribosomal_uS4_CS"/>
</dbReference>
<dbReference type="SMART" id="SM00363">
    <property type="entry name" value="S4"/>
    <property type="match status" value="1"/>
</dbReference>
<dbReference type="InterPro" id="IPR036643">
    <property type="entry name" value="RNApol_insert_sf"/>
</dbReference>
<dbReference type="SUPFAM" id="SSF55174">
    <property type="entry name" value="Alpha-L RNA-binding motif"/>
    <property type="match status" value="1"/>
</dbReference>
<dbReference type="CDD" id="cd06928">
    <property type="entry name" value="RNAP_alpha_NTD"/>
    <property type="match status" value="1"/>
</dbReference>
<evidence type="ECO:0000259" key="18">
    <source>
        <dbReference type="SMART" id="SM00662"/>
    </source>
</evidence>
<evidence type="ECO:0000256" key="13">
    <source>
        <dbReference type="ARBA" id="ARBA00031776"/>
    </source>
</evidence>
<dbReference type="NCBIfam" id="TIGR01017">
    <property type="entry name" value="rpsD_bact"/>
    <property type="match status" value="1"/>
</dbReference>
<keyword evidence="7" id="KW-0548">Nucleotidyltransferase</keyword>
<dbReference type="Gene3D" id="2.170.120.12">
    <property type="entry name" value="DNA-directed RNA polymerase, insert domain"/>
    <property type="match status" value="1"/>
</dbReference>
<evidence type="ECO:0000256" key="14">
    <source>
        <dbReference type="ARBA" id="ARBA00048552"/>
    </source>
</evidence>
<dbReference type="InterPro" id="IPR005709">
    <property type="entry name" value="Ribosomal_uS4_bac-type"/>
</dbReference>
<dbReference type="SMART" id="SM01390">
    <property type="entry name" value="Ribosomal_S4"/>
    <property type="match status" value="1"/>
</dbReference>
<sequence length="509" mass="57919">MARYLGPKLKLSRREGTDLFFKSGIRVIETKCKIDHLPGQHGIKKPRLSDYGIQLREKQKVRRLYGILEKQFKRYYQKSSKMKGNTGENLLKILESRLDNIVYRIGFGATRAESRQLIVHKSIMVNKKIISIPSYQLKPNDLIQVHPNSKKQSRIQASIEISKQKEKPSWIDIDLIKMEGLSNMQHSVTEFLKPRLVDIEQISKTHAKITLEPLERGFGHTLGNALRRILLSSMPGYAVTEVEIDGILHEYSIKEGIQEDILEILLNLKELAVIIQSNKDNAILSLSKSGVGIVTASDIIHDGSVEICHPEHILCHLTHEKSSIKMRIKVQKGRGYVPAVSRIHMEDRPIGRLLLDACYSPIERISYNVQAARVEQRTDLDKLIIDMETNGTIDPESAVRRAATILSEQLEAFIDLRDVRQPEIKEEKPEFDPILLRPVDDLELTVRSANCLKAESIHYIGDLVQRTEVELLKTPNLGKKSLTEIKDVLATRNLTLGMRLENWPPVSIS</sequence>
<dbReference type="InterPro" id="IPR002942">
    <property type="entry name" value="S4_RNA-bd"/>
</dbReference>
<evidence type="ECO:0000256" key="5">
    <source>
        <dbReference type="ARBA" id="ARBA00022478"/>
    </source>
</evidence>
<evidence type="ECO:0000313" key="20">
    <source>
        <dbReference type="EnsemblMetazoa" id="GPPI051278-PA"/>
    </source>
</evidence>
<dbReference type="NCBIfam" id="NF003717">
    <property type="entry name" value="PRK05327.1"/>
    <property type="match status" value="1"/>
</dbReference>
<reference evidence="21" key="1">
    <citation type="submission" date="2015-01" db="EMBL/GenBank/DDBJ databases">
        <authorList>
            <person name="Aksoy S."/>
            <person name="Warren W."/>
            <person name="Wilson R.K."/>
        </authorList>
    </citation>
    <scope>NUCLEOTIDE SEQUENCE [LARGE SCALE GENOMIC DNA]</scope>
    <source>
        <strain evidence="21">IAEA</strain>
    </source>
</reference>
<dbReference type="Gene3D" id="1.10.1050.10">
    <property type="entry name" value="Ribosomal Protein S4 Delta 41, Chain A, domain 1"/>
    <property type="match status" value="1"/>
</dbReference>
<dbReference type="SUPFAM" id="SSF56553">
    <property type="entry name" value="Insert subdomain of RNA polymerase alpha subunit"/>
    <property type="match status" value="1"/>
</dbReference>
<evidence type="ECO:0000256" key="2">
    <source>
        <dbReference type="ARBA" id="ARBA00007123"/>
    </source>
</evidence>
<dbReference type="Pfam" id="PF01000">
    <property type="entry name" value="RNA_pol_A_bac"/>
    <property type="match status" value="1"/>
</dbReference>
<dbReference type="GO" id="GO:0015935">
    <property type="term" value="C:small ribosomal subunit"/>
    <property type="evidence" value="ECO:0007669"/>
    <property type="project" value="InterPro"/>
</dbReference>
<dbReference type="NCBIfam" id="NF003519">
    <property type="entry name" value="PRK05182.2-5"/>
    <property type="match status" value="1"/>
</dbReference>
<dbReference type="SUPFAM" id="SSF55257">
    <property type="entry name" value="RBP11-like subunits of RNA polymerase"/>
    <property type="match status" value="1"/>
</dbReference>
<dbReference type="CDD" id="cd00165">
    <property type="entry name" value="S4"/>
    <property type="match status" value="1"/>
</dbReference>
<evidence type="ECO:0000259" key="19">
    <source>
        <dbReference type="SMART" id="SM01390"/>
    </source>
</evidence>
<keyword evidence="10 16" id="KW-0689">Ribosomal protein</keyword>
<dbReference type="InterPro" id="IPR011773">
    <property type="entry name" value="DNA-dir_RpoA"/>
</dbReference>
<evidence type="ECO:0000256" key="16">
    <source>
        <dbReference type="RuleBase" id="RU003699"/>
    </source>
</evidence>
<evidence type="ECO:0000256" key="9">
    <source>
        <dbReference type="ARBA" id="ARBA00022884"/>
    </source>
</evidence>
<feature type="domain" description="RNA-binding S4" evidence="17">
    <location>
        <begin position="96"/>
        <end position="160"/>
    </location>
</feature>
<organism evidence="20 21">
    <name type="scientific">Glossina palpalis gambiensis</name>
    <dbReference type="NCBI Taxonomy" id="67801"/>
    <lineage>
        <taxon>Eukaryota</taxon>
        <taxon>Metazoa</taxon>
        <taxon>Ecdysozoa</taxon>
        <taxon>Arthropoda</taxon>
        <taxon>Hexapoda</taxon>
        <taxon>Insecta</taxon>
        <taxon>Pterygota</taxon>
        <taxon>Neoptera</taxon>
        <taxon>Endopterygota</taxon>
        <taxon>Diptera</taxon>
        <taxon>Brachycera</taxon>
        <taxon>Muscomorpha</taxon>
        <taxon>Hippoboscoidea</taxon>
        <taxon>Glossinidae</taxon>
        <taxon>Glossina</taxon>
    </lineage>
</organism>
<dbReference type="GO" id="GO:0005737">
    <property type="term" value="C:cytoplasm"/>
    <property type="evidence" value="ECO:0007669"/>
    <property type="project" value="UniProtKB-ARBA"/>
</dbReference>
<dbReference type="SUPFAM" id="SSF47789">
    <property type="entry name" value="C-terminal domain of RNA polymerase alpha subunit"/>
    <property type="match status" value="1"/>
</dbReference>
<evidence type="ECO:0000256" key="10">
    <source>
        <dbReference type="ARBA" id="ARBA00022980"/>
    </source>
</evidence>
<dbReference type="InterPro" id="IPR036603">
    <property type="entry name" value="RBP11-like"/>
</dbReference>
<keyword evidence="9 15" id="KW-0694">RNA-binding</keyword>
<dbReference type="InterPro" id="IPR036986">
    <property type="entry name" value="S4_RNA-bd_sf"/>
</dbReference>
<dbReference type="Proteomes" id="UP000092460">
    <property type="component" value="Unassembled WGS sequence"/>
</dbReference>
<name>A0A1B0C7F8_9MUSC</name>
<keyword evidence="11" id="KW-0804">Transcription</keyword>
<dbReference type="Pfam" id="PF00163">
    <property type="entry name" value="Ribosomal_S4"/>
    <property type="match status" value="1"/>
</dbReference>
<evidence type="ECO:0000256" key="1">
    <source>
        <dbReference type="ARBA" id="ARBA00004026"/>
    </source>
</evidence>
<protein>
    <recommendedName>
        <fullName evidence="4">DNA-directed RNA polymerase</fullName>
        <ecNumber evidence="4">2.7.7.6</ecNumber>
    </recommendedName>
    <alternativeName>
        <fullName evidence="13">Plastid-encoded RNA polymerase subunit alpha</fullName>
    </alternativeName>
</protein>
<dbReference type="PROSITE" id="PS50889">
    <property type="entry name" value="S4"/>
    <property type="match status" value="1"/>
</dbReference>
<dbReference type="Gene3D" id="3.10.290.10">
    <property type="entry name" value="RNA-binding S4 domain"/>
    <property type="match status" value="1"/>
</dbReference>
<dbReference type="InterPro" id="IPR011263">
    <property type="entry name" value="DNA-dir_RNA_pol_RpoA/D/Rpb3"/>
</dbReference>
<evidence type="ECO:0000313" key="21">
    <source>
        <dbReference type="Proteomes" id="UP000092460"/>
    </source>
</evidence>
<dbReference type="SMART" id="SM00662">
    <property type="entry name" value="RPOLD"/>
    <property type="match status" value="1"/>
</dbReference>
<dbReference type="GO" id="GO:0003735">
    <property type="term" value="F:structural constituent of ribosome"/>
    <property type="evidence" value="ECO:0007669"/>
    <property type="project" value="InterPro"/>
</dbReference>
<dbReference type="Pfam" id="PF03118">
    <property type="entry name" value="RNA_pol_A_CTD"/>
    <property type="match status" value="1"/>
</dbReference>
<evidence type="ECO:0000256" key="3">
    <source>
        <dbReference type="ARBA" id="ARBA00007465"/>
    </source>
</evidence>
<feature type="domain" description="Small ribosomal subunit protein uS4 N-terminal" evidence="19">
    <location>
        <begin position="3"/>
        <end position="95"/>
    </location>
</feature>
<dbReference type="FunFam" id="2.170.120.12:FF:000001">
    <property type="entry name" value="DNA-directed RNA polymerase subunit alpha"/>
    <property type="match status" value="1"/>
</dbReference>
<dbReference type="Pfam" id="PF01193">
    <property type="entry name" value="RNA_pol_L"/>
    <property type="match status" value="1"/>
</dbReference>
<dbReference type="HAMAP" id="MF_01306_B">
    <property type="entry name" value="Ribosomal_uS4_B"/>
    <property type="match status" value="1"/>
</dbReference>
<dbReference type="GO" id="GO:0042274">
    <property type="term" value="P:ribosomal small subunit biogenesis"/>
    <property type="evidence" value="ECO:0007669"/>
    <property type="project" value="TreeGrafter"/>
</dbReference>
<keyword evidence="6" id="KW-0808">Transferase</keyword>
<accession>A0A1B0C7F8</accession>
<dbReference type="STRING" id="67801.A0A1B0C7F8"/>
<dbReference type="Gene3D" id="3.30.1360.10">
    <property type="entry name" value="RNA polymerase, RBP11-like subunit"/>
    <property type="match status" value="1"/>
</dbReference>
<evidence type="ECO:0000256" key="12">
    <source>
        <dbReference type="ARBA" id="ARBA00023274"/>
    </source>
</evidence>